<name>A0AAP2CQR6_9RHOB</name>
<dbReference type="Proteomes" id="UP001315686">
    <property type="component" value="Unassembled WGS sequence"/>
</dbReference>
<feature type="transmembrane region" description="Helical" evidence="1">
    <location>
        <begin position="95"/>
        <end position="117"/>
    </location>
</feature>
<evidence type="ECO:0000313" key="4">
    <source>
        <dbReference type="Proteomes" id="UP001315686"/>
    </source>
</evidence>
<dbReference type="RefSeq" id="WP_327792173.1">
    <property type="nucleotide sequence ID" value="NZ_JADQAZ010000001.1"/>
</dbReference>
<evidence type="ECO:0000259" key="2">
    <source>
        <dbReference type="Pfam" id="PF01478"/>
    </source>
</evidence>
<feature type="transmembrane region" description="Helical" evidence="1">
    <location>
        <begin position="61"/>
        <end position="83"/>
    </location>
</feature>
<comment type="caution">
    <text evidence="3">The sequence shown here is derived from an EMBL/GenBank/DDBJ whole genome shotgun (WGS) entry which is preliminary data.</text>
</comment>
<organism evidence="3 4">
    <name type="scientific">Harenicola maris</name>
    <dbReference type="NCBI Taxonomy" id="2841044"/>
    <lineage>
        <taxon>Bacteria</taxon>
        <taxon>Pseudomonadati</taxon>
        <taxon>Pseudomonadota</taxon>
        <taxon>Alphaproteobacteria</taxon>
        <taxon>Rhodobacterales</taxon>
        <taxon>Paracoccaceae</taxon>
        <taxon>Harenicola</taxon>
    </lineage>
</organism>
<evidence type="ECO:0000313" key="3">
    <source>
        <dbReference type="EMBL" id="MBT0955953.1"/>
    </source>
</evidence>
<feature type="transmembrane region" description="Helical" evidence="1">
    <location>
        <begin position="6"/>
        <end position="25"/>
    </location>
</feature>
<dbReference type="InterPro" id="IPR000045">
    <property type="entry name" value="Prepilin_IV_endopep_pep"/>
</dbReference>
<accession>A0AAP2CQR6</accession>
<dbReference type="GO" id="GO:0004190">
    <property type="term" value="F:aspartic-type endopeptidase activity"/>
    <property type="evidence" value="ECO:0007669"/>
    <property type="project" value="InterPro"/>
</dbReference>
<feature type="transmembrane region" description="Helical" evidence="1">
    <location>
        <begin position="143"/>
        <end position="165"/>
    </location>
</feature>
<keyword evidence="1" id="KW-1133">Transmembrane helix</keyword>
<keyword evidence="4" id="KW-1185">Reference proteome</keyword>
<gene>
    <name evidence="3" type="ORF">IV417_01020</name>
</gene>
<evidence type="ECO:0000256" key="1">
    <source>
        <dbReference type="SAM" id="Phobius"/>
    </source>
</evidence>
<dbReference type="EMBL" id="JADQAZ010000001">
    <property type="protein sequence ID" value="MBT0955953.1"/>
    <property type="molecule type" value="Genomic_DNA"/>
</dbReference>
<keyword evidence="1" id="KW-0812">Transmembrane</keyword>
<dbReference type="AlphaFoldDB" id="A0AAP2CQR6"/>
<proteinExistence type="predicted"/>
<reference evidence="3 4" key="1">
    <citation type="journal article" date="2021" name="Arch. Microbiol.">
        <title>Harenicola maris gen. nov., sp. nov. isolated from the Sea of Japan shallow sediments.</title>
        <authorList>
            <person name="Romanenko L.A."/>
            <person name="Kurilenko V.V."/>
            <person name="Chernysheva N.Y."/>
            <person name="Tekutyeva L.A."/>
            <person name="Velansky P.V."/>
            <person name="Svetashev V.I."/>
            <person name="Isaeva M.P."/>
        </authorList>
    </citation>
    <scope>NUCLEOTIDE SEQUENCE [LARGE SCALE GENOMIC DNA]</scope>
    <source>
        <strain evidence="3 4">KMM 3653</strain>
    </source>
</reference>
<dbReference type="Pfam" id="PF01478">
    <property type="entry name" value="Peptidase_A24"/>
    <property type="match status" value="1"/>
</dbReference>
<feature type="domain" description="Prepilin type IV endopeptidase peptidase" evidence="2">
    <location>
        <begin position="15"/>
        <end position="117"/>
    </location>
</feature>
<protein>
    <submittedName>
        <fullName evidence="3">Prepilin peptidase</fullName>
    </submittedName>
</protein>
<dbReference type="GO" id="GO:0016020">
    <property type="term" value="C:membrane"/>
    <property type="evidence" value="ECO:0007669"/>
    <property type="project" value="InterPro"/>
</dbReference>
<keyword evidence="1" id="KW-0472">Membrane</keyword>
<sequence length="168" mass="18189">MISASASASLWFLIFTAPICFWVMWSDMAFMKIPNKAVMAALAVFVVVGPFVLPFDDYLWRYVHVILVITVGFVASMGGLIGAGDAKFAAAMAPFVAVGDIFNILYLFAAILLTAFVSHRAMKHFPPFRNQVPQWKSWSHGKFPMGLALGGTLAAYLAMAARYGAAAG</sequence>
<feature type="transmembrane region" description="Helical" evidence="1">
    <location>
        <begin position="37"/>
        <end position="55"/>
    </location>
</feature>
<dbReference type="Gene3D" id="1.20.120.1220">
    <property type="match status" value="1"/>
</dbReference>